<dbReference type="RefSeq" id="WP_126913169.1">
    <property type="nucleotide sequence ID" value="NZ_CP034587.1"/>
</dbReference>
<dbReference type="PANTHER" id="PTHR30620">
    <property type="entry name" value="PERIPLASMIC BETA-GLUCOSIDASE-RELATED"/>
    <property type="match status" value="1"/>
</dbReference>
<dbReference type="InterPro" id="IPR036962">
    <property type="entry name" value="Glyco_hydro_3_N_sf"/>
</dbReference>
<keyword evidence="4 7" id="KW-0732">Signal</keyword>
<evidence type="ECO:0000256" key="7">
    <source>
        <dbReference type="SAM" id="SignalP"/>
    </source>
</evidence>
<name>A0A3S9PE37_STRLT</name>
<dbReference type="InterPro" id="IPR013783">
    <property type="entry name" value="Ig-like_fold"/>
</dbReference>
<dbReference type="OrthoDB" id="9803863at2"/>
<feature type="chain" id="PRO_5038469280" description="beta-glucosidase" evidence="7">
    <location>
        <begin position="28"/>
        <end position="804"/>
    </location>
</feature>
<evidence type="ECO:0000256" key="3">
    <source>
        <dbReference type="ARBA" id="ARBA00012744"/>
    </source>
</evidence>
<dbReference type="InterPro" id="IPR001764">
    <property type="entry name" value="Glyco_hydro_3_N"/>
</dbReference>
<evidence type="ECO:0000256" key="2">
    <source>
        <dbReference type="ARBA" id="ARBA00005336"/>
    </source>
</evidence>
<dbReference type="Pfam" id="PF00933">
    <property type="entry name" value="Glyco_hydro_3"/>
    <property type="match status" value="1"/>
</dbReference>
<dbReference type="InterPro" id="IPR051915">
    <property type="entry name" value="Cellulose_Degrad_GH3"/>
</dbReference>
<evidence type="ECO:0000256" key="6">
    <source>
        <dbReference type="ARBA" id="ARBA00023295"/>
    </source>
</evidence>
<proteinExistence type="inferred from homology"/>
<dbReference type="InterPro" id="IPR002772">
    <property type="entry name" value="Glyco_hydro_3_C"/>
</dbReference>
<dbReference type="GO" id="GO:0008422">
    <property type="term" value="F:beta-glucosidase activity"/>
    <property type="evidence" value="ECO:0007669"/>
    <property type="project" value="UniProtKB-EC"/>
</dbReference>
<keyword evidence="6" id="KW-0326">Glycosidase</keyword>
<dbReference type="Pfam" id="PF01915">
    <property type="entry name" value="Glyco_hydro_3_C"/>
    <property type="match status" value="1"/>
</dbReference>
<comment type="similarity">
    <text evidence="2">Belongs to the glycosyl hydrolase 3 family.</text>
</comment>
<dbReference type="Gene3D" id="3.20.20.300">
    <property type="entry name" value="Glycoside hydrolase, family 3, N-terminal domain"/>
    <property type="match status" value="1"/>
</dbReference>
<dbReference type="AlphaFoldDB" id="A0A3S9PE37"/>
<dbReference type="PANTHER" id="PTHR30620:SF16">
    <property type="entry name" value="LYSOSOMAL BETA GLUCOSIDASE"/>
    <property type="match status" value="1"/>
</dbReference>
<keyword evidence="5" id="KW-0378">Hydrolase</keyword>
<evidence type="ECO:0000256" key="1">
    <source>
        <dbReference type="ARBA" id="ARBA00000448"/>
    </source>
</evidence>
<dbReference type="EC" id="3.2.1.21" evidence="3"/>
<dbReference type="Gene3D" id="2.60.40.10">
    <property type="entry name" value="Immunoglobulins"/>
    <property type="match status" value="1"/>
</dbReference>
<reference evidence="9 10" key="1">
    <citation type="submission" date="2018-12" db="EMBL/GenBank/DDBJ databases">
        <title>The whole draft genome of Streptomyce luteoverticillatus CGMCC 15060.</title>
        <authorList>
            <person name="Feng Z."/>
            <person name="Chen G."/>
            <person name="Zhang J."/>
            <person name="Zhu H."/>
            <person name="Yu X."/>
            <person name="Zhang W."/>
            <person name="Zhang X."/>
        </authorList>
    </citation>
    <scope>NUCLEOTIDE SEQUENCE [LARGE SCALE GENOMIC DNA]</scope>
    <source>
        <strain evidence="9 10">CGMCC 15060</strain>
    </source>
</reference>
<evidence type="ECO:0000259" key="8">
    <source>
        <dbReference type="SMART" id="SM01217"/>
    </source>
</evidence>
<dbReference type="SMART" id="SM01217">
    <property type="entry name" value="Fn3_like"/>
    <property type="match status" value="1"/>
</dbReference>
<evidence type="ECO:0000313" key="10">
    <source>
        <dbReference type="Proteomes" id="UP000267900"/>
    </source>
</evidence>
<keyword evidence="10" id="KW-1185">Reference proteome</keyword>
<accession>A0A3S9PE37</accession>
<protein>
    <recommendedName>
        <fullName evidence="3">beta-glucosidase</fullName>
        <ecNumber evidence="3">3.2.1.21</ecNumber>
    </recommendedName>
</protein>
<evidence type="ECO:0000256" key="5">
    <source>
        <dbReference type="ARBA" id="ARBA00022801"/>
    </source>
</evidence>
<gene>
    <name evidence="9" type="ORF">EKH77_04665</name>
</gene>
<dbReference type="InterPro" id="IPR036881">
    <property type="entry name" value="Glyco_hydro_3_C_sf"/>
</dbReference>
<sequence length="804" mass="83767">MPPLPRRRHPFPALLPALVPGPVLALAAVAVCLAAALSGAPAGAEAGAGVRANAGGPRYRDAHAPVDERVADLLRRMTLDEKIAQMTQIALVKLQGDCGETGGGELNERCMAAVLRDRAVGSVLSGGGSGPPVNTPRDWARMVDAVQRYAVEHSRLGVPVLYGVDAVHGHNNVLGATVLPHQIGLAATWDPELVRACAETTARAVAATGADWAFAPVSDLARDRRWGRYYETFGEDPLLAGTLAAAAVRGTENAGSTDTAGGAKNVAATVKHFAGYSEPSNGHDRVPADVSPRYLQDTLLAPYRAAVEAGAKTVMVNSGALNGVPVTASRHLLTTVLREQWGFTGVTVSDWQDVRALWTTYKVAADYPHAAALAVNAGVDMAMEPYEAGEFADALRTAVRAGLVPGRRIDEAAGRVLRLKFTLGLFERPYVDAERANTEVLGAGRELARRAAVASQVLLRNDKGVLPFGPSVKKIVVTGPHADDLAAQAGGWTVGWQGLPGGVRIPGTTVLEGIRQAAPKGTRVVHAPAPADAVAQGRDADATVVVVGERPGAEGGADSPRPELPADQRELVRSLKETGRPVVVVVLAGRPLVLGDADGTEGLLMSWLPGGEGGHAVADVLFGAAGPSGRLPVSWPRRTGNEPLYYQQLPGTNAGAESGHDVAYDFGDGLSYTAYRVESLALDAPSVPAGADVGMTVRVHDTGPRDGEMILPVYVSRPVGDVLSPPRRLVAFTKVRLKAGEARSVRLTVPSKVLAVTPGDIDGAGPPRVEPGPYVFRAGARTAALEITQGAGEGARPRGKSVRP</sequence>
<dbReference type="Pfam" id="PF14310">
    <property type="entry name" value="Fn3-like"/>
    <property type="match status" value="1"/>
</dbReference>
<feature type="signal peptide" evidence="7">
    <location>
        <begin position="1"/>
        <end position="27"/>
    </location>
</feature>
<evidence type="ECO:0000313" key="9">
    <source>
        <dbReference type="EMBL" id="AZQ70604.1"/>
    </source>
</evidence>
<dbReference type="SUPFAM" id="SSF51445">
    <property type="entry name" value="(Trans)glycosidases"/>
    <property type="match status" value="1"/>
</dbReference>
<dbReference type="Proteomes" id="UP000267900">
    <property type="component" value="Chromosome"/>
</dbReference>
<dbReference type="Gene3D" id="3.40.50.1700">
    <property type="entry name" value="Glycoside hydrolase family 3 C-terminal domain"/>
    <property type="match status" value="1"/>
</dbReference>
<organism evidence="9 10">
    <name type="scientific">Streptomyces luteoverticillatus</name>
    <name type="common">Streptoverticillium luteoverticillatus</name>
    <dbReference type="NCBI Taxonomy" id="66425"/>
    <lineage>
        <taxon>Bacteria</taxon>
        <taxon>Bacillati</taxon>
        <taxon>Actinomycetota</taxon>
        <taxon>Actinomycetes</taxon>
        <taxon>Kitasatosporales</taxon>
        <taxon>Streptomycetaceae</taxon>
        <taxon>Streptomyces</taxon>
    </lineage>
</organism>
<dbReference type="InterPro" id="IPR017853">
    <property type="entry name" value="GH"/>
</dbReference>
<dbReference type="PRINTS" id="PR00133">
    <property type="entry name" value="GLHYDRLASE3"/>
</dbReference>
<evidence type="ECO:0000256" key="4">
    <source>
        <dbReference type="ARBA" id="ARBA00022729"/>
    </source>
</evidence>
<dbReference type="SUPFAM" id="SSF52279">
    <property type="entry name" value="Beta-D-glucan exohydrolase, C-terminal domain"/>
    <property type="match status" value="1"/>
</dbReference>
<comment type="catalytic activity">
    <reaction evidence="1">
        <text>Hydrolysis of terminal, non-reducing beta-D-glucosyl residues with release of beta-D-glucose.</text>
        <dbReference type="EC" id="3.2.1.21"/>
    </reaction>
</comment>
<dbReference type="EMBL" id="CP034587">
    <property type="protein sequence ID" value="AZQ70604.1"/>
    <property type="molecule type" value="Genomic_DNA"/>
</dbReference>
<dbReference type="InterPro" id="IPR026891">
    <property type="entry name" value="Fn3-like"/>
</dbReference>
<dbReference type="GO" id="GO:0009251">
    <property type="term" value="P:glucan catabolic process"/>
    <property type="evidence" value="ECO:0007669"/>
    <property type="project" value="TreeGrafter"/>
</dbReference>
<feature type="domain" description="Fibronectin type III-like" evidence="8">
    <location>
        <begin position="709"/>
        <end position="782"/>
    </location>
</feature>